<proteinExistence type="predicted"/>
<evidence type="ECO:0000256" key="1">
    <source>
        <dbReference type="ARBA" id="ARBA00004651"/>
    </source>
</evidence>
<accession>A0A1G5W4I5</accession>
<dbReference type="GO" id="GO:0005886">
    <property type="term" value="C:plasma membrane"/>
    <property type="evidence" value="ECO:0007669"/>
    <property type="project" value="UniProtKB-SubCell"/>
</dbReference>
<evidence type="ECO:0000259" key="7">
    <source>
        <dbReference type="Pfam" id="PF02687"/>
    </source>
</evidence>
<evidence type="ECO:0000256" key="4">
    <source>
        <dbReference type="ARBA" id="ARBA00022989"/>
    </source>
</evidence>
<evidence type="ECO:0000256" key="3">
    <source>
        <dbReference type="ARBA" id="ARBA00022692"/>
    </source>
</evidence>
<feature type="transmembrane region" description="Helical" evidence="6">
    <location>
        <begin position="417"/>
        <end position="437"/>
    </location>
</feature>
<comment type="subcellular location">
    <subcellularLocation>
        <location evidence="1">Cell membrane</location>
        <topology evidence="1">Multi-pass membrane protein</topology>
    </subcellularLocation>
</comment>
<feature type="domain" description="ABC3 transporter permease C-terminal" evidence="7">
    <location>
        <begin position="282"/>
        <end position="395"/>
    </location>
</feature>
<evidence type="ECO:0000313" key="10">
    <source>
        <dbReference type="Proteomes" id="UP000198756"/>
    </source>
</evidence>
<keyword evidence="5 6" id="KW-0472">Membrane</keyword>
<keyword evidence="10" id="KW-1185">Reference proteome</keyword>
<dbReference type="AlphaFoldDB" id="A0A1G5W4I5"/>
<dbReference type="RefSeq" id="WP_092728761.1">
    <property type="nucleotide sequence ID" value="NZ_FMXE01000005.1"/>
</dbReference>
<evidence type="ECO:0000256" key="5">
    <source>
        <dbReference type="ARBA" id="ARBA00023136"/>
    </source>
</evidence>
<evidence type="ECO:0000313" key="9">
    <source>
        <dbReference type="EMBL" id="SDA53029.1"/>
    </source>
</evidence>
<dbReference type="PANTHER" id="PTHR30572">
    <property type="entry name" value="MEMBRANE COMPONENT OF TRANSPORTER-RELATED"/>
    <property type="match status" value="1"/>
</dbReference>
<feature type="transmembrane region" description="Helical" evidence="6">
    <location>
        <begin position="21"/>
        <end position="43"/>
    </location>
</feature>
<keyword evidence="3 6" id="KW-0812">Transmembrane</keyword>
<feature type="domain" description="MacB-like periplasmic core" evidence="8">
    <location>
        <begin position="21"/>
        <end position="236"/>
    </location>
</feature>
<dbReference type="OrthoDB" id="5933722at2"/>
<feature type="transmembrane region" description="Helical" evidence="6">
    <location>
        <begin position="327"/>
        <end position="350"/>
    </location>
</feature>
<gene>
    <name evidence="9" type="ORF">SAMN03080617_00914</name>
</gene>
<dbReference type="STRING" id="279824.SAMN03080617_00914"/>
<protein>
    <submittedName>
        <fullName evidence="9">ABC-type transport system, involved in lipoprotein release, permease component</fullName>
    </submittedName>
</protein>
<feature type="domain" description="ABC3 transporter permease C-terminal" evidence="7">
    <location>
        <begin position="664"/>
        <end position="776"/>
    </location>
</feature>
<feature type="transmembrane region" description="Helical" evidence="6">
    <location>
        <begin position="664"/>
        <end position="685"/>
    </location>
</feature>
<dbReference type="EMBL" id="FMXE01000005">
    <property type="protein sequence ID" value="SDA53029.1"/>
    <property type="molecule type" value="Genomic_DNA"/>
</dbReference>
<organism evidence="9 10">
    <name type="scientific">Algoriphagus alkaliphilus</name>
    <dbReference type="NCBI Taxonomy" id="279824"/>
    <lineage>
        <taxon>Bacteria</taxon>
        <taxon>Pseudomonadati</taxon>
        <taxon>Bacteroidota</taxon>
        <taxon>Cytophagia</taxon>
        <taxon>Cytophagales</taxon>
        <taxon>Cyclobacteriaceae</taxon>
        <taxon>Algoriphagus</taxon>
    </lineage>
</organism>
<feature type="transmembrane region" description="Helical" evidence="6">
    <location>
        <begin position="370"/>
        <end position="396"/>
    </location>
</feature>
<dbReference type="InterPro" id="IPR003838">
    <property type="entry name" value="ABC3_permease_C"/>
</dbReference>
<dbReference type="InterPro" id="IPR050250">
    <property type="entry name" value="Macrolide_Exporter_MacB"/>
</dbReference>
<dbReference type="GO" id="GO:0022857">
    <property type="term" value="F:transmembrane transporter activity"/>
    <property type="evidence" value="ECO:0007669"/>
    <property type="project" value="TreeGrafter"/>
</dbReference>
<evidence type="ECO:0000259" key="8">
    <source>
        <dbReference type="Pfam" id="PF12704"/>
    </source>
</evidence>
<reference evidence="10" key="1">
    <citation type="submission" date="2016-10" db="EMBL/GenBank/DDBJ databases">
        <authorList>
            <person name="Varghese N."/>
            <person name="Submissions S."/>
        </authorList>
    </citation>
    <scope>NUCLEOTIDE SEQUENCE [LARGE SCALE GENOMIC DNA]</scope>
    <source>
        <strain evidence="10">DSM 22703</strain>
    </source>
</reference>
<dbReference type="Proteomes" id="UP000198756">
    <property type="component" value="Unassembled WGS sequence"/>
</dbReference>
<dbReference type="InterPro" id="IPR025857">
    <property type="entry name" value="MacB_PCD"/>
</dbReference>
<sequence>MWKNYLKIAWRNLIRKKGFALINIGGLAIGMAATVLIMVWIQFEFSVDSTYEKSDRIYAVWRTNVNQGNVLSWDYTPTPYAAALKEQYPEVEAVTHVTEWDPMVLAVGENSYYEQVSFVDPGFFEMFSFRVLEGNPVEALKSPDNIILTESVAKKLFGDVSSLGKSVKVESELDFEVKAVIADLPENTDFRFTAFLPFKKMEVMGWAGDFWGNNNCRTFAMLAPGTDLTTFNEKFKDFSLRNADIKNTSDFLFPMSDLHLKSEFENGKSVGGRIDLIRMFGLVGIVILLIACVNFVNLSTAQSEKRAKEVGIRKVSGADRSMLIGQFLAESVLISVAAYVLALLMITLTFPGFNQLIGKELSLPYDQPYFWFFSLGYVLLTGILAGAYPAFLLSSFRPAMVLKSHMSFTKTWFKPREALVVFQFTIVAVLIASTWIIRNQMQFVQTRDFGLNTENLIYHQMTGSLKTNFSALRGEVEALPGVVSISSTFSPFTEQYSDTNMMKWQGKDDAFMPTIQRMGADAHVVKTAGLELIAGRDIDVYTNPADSSSVLINETALGFMGFENPIGEIIKDGDAEYHVIGVVKDFIIDSPFGKPGGILIFGPQIEQNFIHIRLSEADLPETIAQLEAIFKKFNPGSPFGYTFADEVHARKFADQQQVKTLTTVFSVLAILISCLGLFGLAAFIAEQRSKEISVRKVLGASVKGLVLLLSGEFTKLVLIAMLIGVPITWYAMSEWLAGFDYRIELDWKVFIGTGLIALLIAFLTVSSQAIKAAMVNPAKLLRSE</sequence>
<evidence type="ECO:0000256" key="6">
    <source>
        <dbReference type="SAM" id="Phobius"/>
    </source>
</evidence>
<feature type="transmembrane region" description="Helical" evidence="6">
    <location>
        <begin position="749"/>
        <end position="770"/>
    </location>
</feature>
<feature type="transmembrane region" description="Helical" evidence="6">
    <location>
        <begin position="705"/>
        <end position="729"/>
    </location>
</feature>
<keyword evidence="4 6" id="KW-1133">Transmembrane helix</keyword>
<keyword evidence="2" id="KW-1003">Cell membrane</keyword>
<dbReference type="Pfam" id="PF02687">
    <property type="entry name" value="FtsX"/>
    <property type="match status" value="2"/>
</dbReference>
<evidence type="ECO:0000256" key="2">
    <source>
        <dbReference type="ARBA" id="ARBA00022475"/>
    </source>
</evidence>
<keyword evidence="9" id="KW-0449">Lipoprotein</keyword>
<name>A0A1G5W4I5_9BACT</name>
<dbReference type="Pfam" id="PF12704">
    <property type="entry name" value="MacB_PCD"/>
    <property type="match status" value="1"/>
</dbReference>
<dbReference type="PANTHER" id="PTHR30572:SF18">
    <property type="entry name" value="ABC-TYPE MACROLIDE FAMILY EXPORT SYSTEM PERMEASE COMPONENT 2"/>
    <property type="match status" value="1"/>
</dbReference>
<feature type="transmembrane region" description="Helical" evidence="6">
    <location>
        <begin position="276"/>
        <end position="298"/>
    </location>
</feature>